<keyword evidence="3 14" id="KW-0963">Cytoplasm</keyword>
<dbReference type="GO" id="GO:0031072">
    <property type="term" value="F:heat shock protein binding"/>
    <property type="evidence" value="ECO:0007669"/>
    <property type="project" value="InterPro"/>
</dbReference>
<evidence type="ECO:0000256" key="8">
    <source>
        <dbReference type="ARBA" id="ARBA00022833"/>
    </source>
</evidence>
<dbReference type="STRING" id="351605.Gura_0212"/>
<dbReference type="CDD" id="cd10747">
    <property type="entry name" value="DnaJ_C"/>
    <property type="match status" value="1"/>
</dbReference>
<dbReference type="Gene3D" id="1.10.287.110">
    <property type="entry name" value="DnaJ domain"/>
    <property type="match status" value="1"/>
</dbReference>
<dbReference type="InterPro" id="IPR018253">
    <property type="entry name" value="DnaJ_domain_CS"/>
</dbReference>
<feature type="binding site" evidence="14">
    <location>
        <position position="148"/>
    </location>
    <ligand>
        <name>Zn(2+)</name>
        <dbReference type="ChEBI" id="CHEBI:29105"/>
        <label>1</label>
    </ligand>
</feature>
<comment type="subunit">
    <text evidence="2 14">Homodimer.</text>
</comment>
<evidence type="ECO:0000256" key="15">
    <source>
        <dbReference type="PROSITE-ProRule" id="PRU00546"/>
    </source>
</evidence>
<dbReference type="PANTHER" id="PTHR43096:SF48">
    <property type="entry name" value="CHAPERONE PROTEIN DNAJ"/>
    <property type="match status" value="1"/>
</dbReference>
<dbReference type="Gene3D" id="2.10.230.10">
    <property type="entry name" value="Heat shock protein DnaJ, cysteine-rich domain"/>
    <property type="match status" value="1"/>
</dbReference>
<feature type="binding site" evidence="14">
    <location>
        <position position="168"/>
    </location>
    <ligand>
        <name>Zn(2+)</name>
        <dbReference type="ChEBI" id="CHEBI:29105"/>
        <label>2</label>
    </ligand>
</feature>
<keyword evidence="19" id="KW-1185">Reference proteome</keyword>
<feature type="domain" description="CR-type" evidence="17">
    <location>
        <begin position="135"/>
        <end position="213"/>
    </location>
</feature>
<dbReference type="NCBIfam" id="NF008035">
    <property type="entry name" value="PRK10767.1"/>
    <property type="match status" value="1"/>
</dbReference>
<evidence type="ECO:0000256" key="6">
    <source>
        <dbReference type="ARBA" id="ARBA00022737"/>
    </source>
</evidence>
<name>A5GDA9_GEOUR</name>
<feature type="domain" description="J" evidence="16">
    <location>
        <begin position="8"/>
        <end position="73"/>
    </location>
</feature>
<comment type="domain">
    <text evidence="14">The J domain is necessary and sufficient to stimulate DnaK ATPase activity. Zinc center 1 plays an important role in the autonomous, DnaK-independent chaperone activity of DnaJ. Zinc center 2 is essential for interaction with DnaK and for DnaJ activity.</text>
</comment>
<dbReference type="GO" id="GO:0006260">
    <property type="term" value="P:DNA replication"/>
    <property type="evidence" value="ECO:0007669"/>
    <property type="project" value="UniProtKB-KW"/>
</dbReference>
<dbReference type="GO" id="GO:0042026">
    <property type="term" value="P:protein refolding"/>
    <property type="evidence" value="ECO:0007669"/>
    <property type="project" value="TreeGrafter"/>
</dbReference>
<dbReference type="Pfam" id="PF00684">
    <property type="entry name" value="DnaJ_CXXCXGXG"/>
    <property type="match status" value="1"/>
</dbReference>
<dbReference type="SUPFAM" id="SSF46565">
    <property type="entry name" value="Chaperone J-domain"/>
    <property type="match status" value="1"/>
</dbReference>
<dbReference type="GO" id="GO:0005737">
    <property type="term" value="C:cytoplasm"/>
    <property type="evidence" value="ECO:0007669"/>
    <property type="project" value="UniProtKB-SubCell"/>
</dbReference>
<feature type="repeat" description="CXXCXGXG motif" evidence="14">
    <location>
        <begin position="201"/>
        <end position="208"/>
    </location>
</feature>
<dbReference type="PROSITE" id="PS00636">
    <property type="entry name" value="DNAJ_1"/>
    <property type="match status" value="1"/>
</dbReference>
<dbReference type="SMART" id="SM00271">
    <property type="entry name" value="DnaJ"/>
    <property type="match status" value="1"/>
</dbReference>
<proteinExistence type="inferred from homology"/>
<feature type="repeat" description="CXXCXGXG motif" evidence="14">
    <location>
        <begin position="148"/>
        <end position="155"/>
    </location>
</feature>
<dbReference type="Pfam" id="PF00226">
    <property type="entry name" value="DnaJ"/>
    <property type="match status" value="1"/>
</dbReference>
<keyword evidence="9 14" id="KW-0346">Stress response</keyword>
<feature type="binding site" evidence="14">
    <location>
        <position position="201"/>
    </location>
    <ligand>
        <name>Zn(2+)</name>
        <dbReference type="ChEBI" id="CHEBI:29105"/>
        <label>1</label>
    </ligand>
</feature>
<dbReference type="RefSeq" id="WP_011937157.1">
    <property type="nucleotide sequence ID" value="NC_009483.1"/>
</dbReference>
<dbReference type="PANTHER" id="PTHR43096">
    <property type="entry name" value="DNAJ HOMOLOG 1, MITOCHONDRIAL-RELATED"/>
    <property type="match status" value="1"/>
</dbReference>
<dbReference type="InterPro" id="IPR001305">
    <property type="entry name" value="HSP_DnaJ_Cys-rich_dom"/>
</dbReference>
<dbReference type="PROSITE" id="PS50076">
    <property type="entry name" value="DNAJ_2"/>
    <property type="match status" value="1"/>
</dbReference>
<evidence type="ECO:0000256" key="3">
    <source>
        <dbReference type="ARBA" id="ARBA00022490"/>
    </source>
</evidence>
<evidence type="ECO:0000313" key="19">
    <source>
        <dbReference type="Proteomes" id="UP000006695"/>
    </source>
</evidence>
<dbReference type="FunFam" id="2.60.260.20:FF:000004">
    <property type="entry name" value="Molecular chaperone DnaJ"/>
    <property type="match status" value="1"/>
</dbReference>
<reference evidence="18 19" key="1">
    <citation type="submission" date="2007-05" db="EMBL/GenBank/DDBJ databases">
        <title>Complete sequence of Geobacter uraniireducens Rf4.</title>
        <authorList>
            <consortium name="US DOE Joint Genome Institute"/>
            <person name="Copeland A."/>
            <person name="Lucas S."/>
            <person name="Lapidus A."/>
            <person name="Barry K."/>
            <person name="Detter J.C."/>
            <person name="Glavina del Rio T."/>
            <person name="Hammon N."/>
            <person name="Israni S."/>
            <person name="Dalin E."/>
            <person name="Tice H."/>
            <person name="Pitluck S."/>
            <person name="Chertkov O."/>
            <person name="Brettin T."/>
            <person name="Bruce D."/>
            <person name="Han C."/>
            <person name="Schmutz J."/>
            <person name="Larimer F."/>
            <person name="Land M."/>
            <person name="Hauser L."/>
            <person name="Kyrpides N."/>
            <person name="Mikhailova N."/>
            <person name="Shelobolina E."/>
            <person name="Aklujkar M."/>
            <person name="Lovley D."/>
            <person name="Richardson P."/>
        </authorList>
    </citation>
    <scope>NUCLEOTIDE SEQUENCE [LARGE SCALE GENOMIC DNA]</scope>
    <source>
        <strain evidence="18 19">Rf4</strain>
    </source>
</reference>
<dbReference type="SUPFAM" id="SSF49493">
    <property type="entry name" value="HSP40/DnaJ peptide-binding domain"/>
    <property type="match status" value="2"/>
</dbReference>
<comment type="similarity">
    <text evidence="12 14">Belongs to the DnaJ family.</text>
</comment>
<keyword evidence="6 14" id="KW-0677">Repeat</keyword>
<comment type="function">
    <text evidence="11 14">Participates actively in the response to hyperosmotic and heat shock by preventing the aggregation of stress-denatured proteins and by disaggregating proteins, also in an autonomous, DnaK-independent fashion. Unfolded proteins bind initially to DnaJ; upon interaction with the DnaJ-bound protein, DnaK hydrolyzes its bound ATP, resulting in the formation of a stable complex. GrpE releases ADP from DnaK; ATP binding to DnaK triggers the release of the substrate protein, thus completing the reaction cycle. Several rounds of ATP-dependent interactions between DnaJ, DnaK and GrpE are required for fully efficient folding. Also involved, together with DnaK and GrpE, in the DNA replication of plasmids through activation of initiation proteins.</text>
</comment>
<dbReference type="InterPro" id="IPR002939">
    <property type="entry name" value="DnaJ_C"/>
</dbReference>
<evidence type="ECO:0000256" key="2">
    <source>
        <dbReference type="ARBA" id="ARBA00011738"/>
    </source>
</evidence>
<feature type="repeat" description="CXXCXGXG motif" evidence="14">
    <location>
        <begin position="165"/>
        <end position="172"/>
    </location>
</feature>
<dbReference type="CDD" id="cd10719">
    <property type="entry name" value="DnaJ_zf"/>
    <property type="match status" value="1"/>
</dbReference>
<evidence type="ECO:0000256" key="7">
    <source>
        <dbReference type="ARBA" id="ARBA00022771"/>
    </source>
</evidence>
<dbReference type="Gene3D" id="2.60.260.20">
    <property type="entry name" value="Urease metallochaperone UreE, N-terminal domain"/>
    <property type="match status" value="2"/>
</dbReference>
<dbReference type="KEGG" id="gur:Gura_0212"/>
<evidence type="ECO:0000256" key="10">
    <source>
        <dbReference type="ARBA" id="ARBA00023186"/>
    </source>
</evidence>
<evidence type="ECO:0000256" key="1">
    <source>
        <dbReference type="ARBA" id="ARBA00004496"/>
    </source>
</evidence>
<evidence type="ECO:0000256" key="13">
    <source>
        <dbReference type="ARBA" id="ARBA00067609"/>
    </source>
</evidence>
<dbReference type="EMBL" id="CP000698">
    <property type="protein sequence ID" value="ABQ24428.1"/>
    <property type="molecule type" value="Genomic_DNA"/>
</dbReference>
<protein>
    <recommendedName>
        <fullName evidence="13 14">Chaperone protein DnaJ</fullName>
    </recommendedName>
</protein>
<evidence type="ECO:0000256" key="14">
    <source>
        <dbReference type="HAMAP-Rule" id="MF_01152"/>
    </source>
</evidence>
<keyword evidence="5 14" id="KW-0479">Metal-binding</keyword>
<feature type="repeat" description="CXXCXGXG motif" evidence="14">
    <location>
        <begin position="187"/>
        <end position="194"/>
    </location>
</feature>
<dbReference type="FunFam" id="2.10.230.10:FF:000002">
    <property type="entry name" value="Molecular chaperone DnaJ"/>
    <property type="match status" value="1"/>
</dbReference>
<evidence type="ECO:0000313" key="18">
    <source>
        <dbReference type="EMBL" id="ABQ24428.1"/>
    </source>
</evidence>
<comment type="subcellular location">
    <subcellularLocation>
        <location evidence="1 14">Cytoplasm</location>
    </subcellularLocation>
</comment>
<feature type="binding site" evidence="14">
    <location>
        <position position="165"/>
    </location>
    <ligand>
        <name>Zn(2+)</name>
        <dbReference type="ChEBI" id="CHEBI:29105"/>
        <label>2</label>
    </ligand>
</feature>
<feature type="binding site" evidence="14">
    <location>
        <position position="151"/>
    </location>
    <ligand>
        <name>Zn(2+)</name>
        <dbReference type="ChEBI" id="CHEBI:29105"/>
        <label>1</label>
    </ligand>
</feature>
<dbReference type="FunFam" id="1.10.287.110:FF:000034">
    <property type="entry name" value="Chaperone protein DnaJ"/>
    <property type="match status" value="1"/>
</dbReference>
<dbReference type="InterPro" id="IPR036410">
    <property type="entry name" value="HSP_DnaJ_Cys-rich_dom_sf"/>
</dbReference>
<dbReference type="HOGENOM" id="CLU_017633_0_7_7"/>
<keyword evidence="7 14" id="KW-0863">Zinc-finger</keyword>
<dbReference type="PRINTS" id="PR00625">
    <property type="entry name" value="JDOMAIN"/>
</dbReference>
<dbReference type="Pfam" id="PF01556">
    <property type="entry name" value="DnaJ_C"/>
    <property type="match status" value="1"/>
</dbReference>
<evidence type="ECO:0000256" key="4">
    <source>
        <dbReference type="ARBA" id="ARBA00022705"/>
    </source>
</evidence>
<accession>A5GDA9</accession>
<dbReference type="NCBIfam" id="TIGR02349">
    <property type="entry name" value="DnaJ_bact"/>
    <property type="match status" value="1"/>
</dbReference>
<feature type="binding site" evidence="14">
    <location>
        <position position="190"/>
    </location>
    <ligand>
        <name>Zn(2+)</name>
        <dbReference type="ChEBI" id="CHEBI:29105"/>
        <label>2</label>
    </ligand>
</feature>
<dbReference type="InterPro" id="IPR012724">
    <property type="entry name" value="DnaJ"/>
</dbReference>
<organism evidence="18 19">
    <name type="scientific">Geotalea uraniireducens (strain Rf4)</name>
    <name type="common">Geobacter uraniireducens</name>
    <dbReference type="NCBI Taxonomy" id="351605"/>
    <lineage>
        <taxon>Bacteria</taxon>
        <taxon>Pseudomonadati</taxon>
        <taxon>Thermodesulfobacteriota</taxon>
        <taxon>Desulfuromonadia</taxon>
        <taxon>Geobacterales</taxon>
        <taxon>Geobacteraceae</taxon>
        <taxon>Geotalea</taxon>
    </lineage>
</organism>
<evidence type="ECO:0000256" key="5">
    <source>
        <dbReference type="ARBA" id="ARBA00022723"/>
    </source>
</evidence>
<keyword evidence="10 14" id="KW-0143">Chaperone</keyword>
<feature type="binding site" evidence="14">
    <location>
        <position position="204"/>
    </location>
    <ligand>
        <name>Zn(2+)</name>
        <dbReference type="ChEBI" id="CHEBI:29105"/>
        <label>1</label>
    </ligand>
</feature>
<dbReference type="HAMAP" id="MF_01152">
    <property type="entry name" value="DnaJ"/>
    <property type="match status" value="1"/>
</dbReference>
<dbReference type="OrthoDB" id="9779889at2"/>
<dbReference type="AlphaFoldDB" id="A5GDA9"/>
<dbReference type="GO" id="GO:0009408">
    <property type="term" value="P:response to heat"/>
    <property type="evidence" value="ECO:0007669"/>
    <property type="project" value="InterPro"/>
</dbReference>
<dbReference type="InterPro" id="IPR008971">
    <property type="entry name" value="HSP40/DnaJ_pept-bd"/>
</dbReference>
<dbReference type="GO" id="GO:0008270">
    <property type="term" value="F:zinc ion binding"/>
    <property type="evidence" value="ECO:0007669"/>
    <property type="project" value="UniProtKB-UniRule"/>
</dbReference>
<dbReference type="GO" id="GO:0005524">
    <property type="term" value="F:ATP binding"/>
    <property type="evidence" value="ECO:0007669"/>
    <property type="project" value="InterPro"/>
</dbReference>
<dbReference type="CDD" id="cd06257">
    <property type="entry name" value="DnaJ"/>
    <property type="match status" value="1"/>
</dbReference>
<sequence>MANGDKRDYYEVLEVNRNASETEVKKAYRRLAIQYHPDKNPGDKAAEDNFKELTEAYEVLSDPQKRAQYDQFGHAGMGGGGFSSGGFGFGAGSPFGDIFGDIFGDVFGARPRSRGKRGDDLLYNMEISFEEAAFGVEKKVEVPYAKRCDSCGGSGAKAGTEPKTCPTCRGAGQVRFQQGFFSVSKTCTHCNGEGRVVENPCPTCRGAGTVRDKKTLSVKIPAGVETGNRLKLSGEGGQGLKGGPNGDLYVAITVREHSIFKREDNNVICEIPVSYTQAALGCELEIPTLDGKVNLKIPEGTQSGKIFRLRGKGIHVLQGYGRGDHLVVVKVETPTNLTKQQKELLEEFARIGGEDVNPMRKNFFSKVMDLLS</sequence>
<feature type="zinc finger region" description="CR-type" evidence="15">
    <location>
        <begin position="135"/>
        <end position="213"/>
    </location>
</feature>
<evidence type="ECO:0000259" key="16">
    <source>
        <dbReference type="PROSITE" id="PS50076"/>
    </source>
</evidence>
<evidence type="ECO:0000256" key="11">
    <source>
        <dbReference type="ARBA" id="ARBA00053423"/>
    </source>
</evidence>
<comment type="cofactor">
    <cofactor evidence="14">
        <name>Zn(2+)</name>
        <dbReference type="ChEBI" id="CHEBI:29105"/>
    </cofactor>
    <text evidence="14">Binds 2 Zn(2+) ions per monomer.</text>
</comment>
<gene>
    <name evidence="14" type="primary">dnaJ</name>
    <name evidence="18" type="ordered locus">Gura_0212</name>
</gene>
<evidence type="ECO:0000259" key="17">
    <source>
        <dbReference type="PROSITE" id="PS51188"/>
    </source>
</evidence>
<dbReference type="InterPro" id="IPR036869">
    <property type="entry name" value="J_dom_sf"/>
</dbReference>
<evidence type="ECO:0000256" key="9">
    <source>
        <dbReference type="ARBA" id="ARBA00023016"/>
    </source>
</evidence>
<keyword evidence="4 14" id="KW-0235">DNA replication</keyword>
<keyword evidence="8 14" id="KW-0862">Zinc</keyword>
<dbReference type="Proteomes" id="UP000006695">
    <property type="component" value="Chromosome"/>
</dbReference>
<dbReference type="PROSITE" id="PS51188">
    <property type="entry name" value="ZF_CR"/>
    <property type="match status" value="1"/>
</dbReference>
<evidence type="ECO:0000256" key="12">
    <source>
        <dbReference type="ARBA" id="ARBA00061004"/>
    </source>
</evidence>
<feature type="binding site" evidence="14">
    <location>
        <position position="187"/>
    </location>
    <ligand>
        <name>Zn(2+)</name>
        <dbReference type="ChEBI" id="CHEBI:29105"/>
        <label>2</label>
    </ligand>
</feature>
<dbReference type="GO" id="GO:0051082">
    <property type="term" value="F:unfolded protein binding"/>
    <property type="evidence" value="ECO:0007669"/>
    <property type="project" value="UniProtKB-UniRule"/>
</dbReference>
<dbReference type="InterPro" id="IPR001623">
    <property type="entry name" value="DnaJ_domain"/>
</dbReference>
<dbReference type="SUPFAM" id="SSF57938">
    <property type="entry name" value="DnaJ/Hsp40 cysteine-rich domain"/>
    <property type="match status" value="1"/>
</dbReference>